<dbReference type="Gene3D" id="1.10.10.200">
    <property type="match status" value="1"/>
</dbReference>
<keyword evidence="5 6" id="KW-0804">Transcription</keyword>
<dbReference type="Pfam" id="PF20772">
    <property type="entry name" value="TACO1_YebC_N"/>
    <property type="match status" value="1"/>
</dbReference>
<dbReference type="InterPro" id="IPR029072">
    <property type="entry name" value="YebC-like"/>
</dbReference>
<dbReference type="SUPFAM" id="SSF75625">
    <property type="entry name" value="YebC-like"/>
    <property type="match status" value="1"/>
</dbReference>
<dbReference type="HAMAP" id="MF_00693">
    <property type="entry name" value="Transcrip_reg_TACO1"/>
    <property type="match status" value="1"/>
</dbReference>
<accession>A0A1P8KLP4</accession>
<dbReference type="GO" id="GO:0003677">
    <property type="term" value="F:DNA binding"/>
    <property type="evidence" value="ECO:0007669"/>
    <property type="project" value="UniProtKB-UniRule"/>
</dbReference>
<feature type="domain" description="TACO1/YebC-like N-terminal" evidence="8">
    <location>
        <begin position="4"/>
        <end position="74"/>
    </location>
</feature>
<evidence type="ECO:0000256" key="3">
    <source>
        <dbReference type="ARBA" id="ARBA00023015"/>
    </source>
</evidence>
<dbReference type="InterPro" id="IPR017856">
    <property type="entry name" value="Integrase-like_N"/>
</dbReference>
<evidence type="ECO:0000259" key="7">
    <source>
        <dbReference type="Pfam" id="PF01709"/>
    </source>
</evidence>
<feature type="domain" description="TACO1/YebC-like second and third" evidence="7">
    <location>
        <begin position="79"/>
        <end position="235"/>
    </location>
</feature>
<proteinExistence type="inferred from homology"/>
<protein>
    <recommendedName>
        <fullName evidence="6">Probable transcriptional regulatory protein LPB137_06150</fullName>
    </recommendedName>
</protein>
<keyword evidence="2 6" id="KW-0963">Cytoplasm</keyword>
<keyword evidence="10" id="KW-1185">Reference proteome</keyword>
<dbReference type="STRING" id="1850254.LPB137_06150"/>
<evidence type="ECO:0000256" key="4">
    <source>
        <dbReference type="ARBA" id="ARBA00023125"/>
    </source>
</evidence>
<evidence type="ECO:0000256" key="5">
    <source>
        <dbReference type="ARBA" id="ARBA00023163"/>
    </source>
</evidence>
<evidence type="ECO:0000313" key="9">
    <source>
        <dbReference type="EMBL" id="APW65455.1"/>
    </source>
</evidence>
<dbReference type="OrthoDB" id="9781053at2"/>
<name>A0A1P8KLP4_9BACT</name>
<reference evidence="9 10" key="1">
    <citation type="submission" date="2017-01" db="EMBL/GenBank/DDBJ databases">
        <title>Genome sequencing of Arcobacter sp. LPB0137.</title>
        <authorList>
            <person name="Lee G.-W."/>
            <person name="Yi H."/>
        </authorList>
    </citation>
    <scope>NUCLEOTIDE SEQUENCE [LARGE SCALE GENOMIC DNA]</scope>
    <source>
        <strain evidence="9 10">LPB0137</strain>
    </source>
</reference>
<keyword evidence="3 6" id="KW-0805">Transcription regulation</keyword>
<dbReference type="KEGG" id="alp:LPB137_06150"/>
<keyword evidence="4 6" id="KW-0238">DNA-binding</keyword>
<evidence type="ECO:0000313" key="10">
    <source>
        <dbReference type="Proteomes" id="UP000186074"/>
    </source>
</evidence>
<dbReference type="InterPro" id="IPR048300">
    <property type="entry name" value="TACO1_YebC-like_2nd/3rd_dom"/>
</dbReference>
<dbReference type="InterPro" id="IPR026564">
    <property type="entry name" value="Transcrip_reg_TACO1-like_dom3"/>
</dbReference>
<gene>
    <name evidence="9" type="ORF">LPB137_06150</name>
</gene>
<comment type="subcellular location">
    <subcellularLocation>
        <location evidence="6">Cytoplasm</location>
    </subcellularLocation>
</comment>
<dbReference type="InterPro" id="IPR002876">
    <property type="entry name" value="Transcrip_reg_TACO1-like"/>
</dbReference>
<evidence type="ECO:0000256" key="6">
    <source>
        <dbReference type="HAMAP-Rule" id="MF_00693"/>
    </source>
</evidence>
<organism evidence="9 10">
    <name type="scientific">Poseidonibacter parvus</name>
    <dbReference type="NCBI Taxonomy" id="1850254"/>
    <lineage>
        <taxon>Bacteria</taxon>
        <taxon>Pseudomonadati</taxon>
        <taxon>Campylobacterota</taxon>
        <taxon>Epsilonproteobacteria</taxon>
        <taxon>Campylobacterales</taxon>
        <taxon>Arcobacteraceae</taxon>
        <taxon>Poseidonibacter</taxon>
    </lineage>
</organism>
<dbReference type="RefSeq" id="WP_076085810.1">
    <property type="nucleotide sequence ID" value="NZ_CP019070.1"/>
</dbReference>
<dbReference type="GO" id="GO:0006355">
    <property type="term" value="P:regulation of DNA-templated transcription"/>
    <property type="evidence" value="ECO:0007669"/>
    <property type="project" value="UniProtKB-UniRule"/>
</dbReference>
<evidence type="ECO:0000256" key="1">
    <source>
        <dbReference type="ARBA" id="ARBA00008724"/>
    </source>
</evidence>
<dbReference type="Proteomes" id="UP000186074">
    <property type="component" value="Chromosome"/>
</dbReference>
<dbReference type="AlphaFoldDB" id="A0A1P8KLP4"/>
<dbReference type="InterPro" id="IPR049083">
    <property type="entry name" value="TACO1_YebC_N"/>
</dbReference>
<dbReference type="FunFam" id="1.10.10.200:FF:000004">
    <property type="entry name" value="Probable transcriptional regulatory protein BSBG_02618"/>
    <property type="match status" value="1"/>
</dbReference>
<dbReference type="EMBL" id="CP019070">
    <property type="protein sequence ID" value="APW65455.1"/>
    <property type="molecule type" value="Genomic_DNA"/>
</dbReference>
<dbReference type="PANTHER" id="PTHR12532">
    <property type="entry name" value="TRANSLATIONAL ACTIVATOR OF CYTOCHROME C OXIDASE 1"/>
    <property type="match status" value="1"/>
</dbReference>
<dbReference type="GO" id="GO:0005829">
    <property type="term" value="C:cytosol"/>
    <property type="evidence" value="ECO:0007669"/>
    <property type="project" value="TreeGrafter"/>
</dbReference>
<dbReference type="NCBIfam" id="TIGR01033">
    <property type="entry name" value="YebC/PmpR family DNA-binding transcriptional regulator"/>
    <property type="match status" value="1"/>
</dbReference>
<sequence>MGRAFEYRKASKLKRWGAMSRLFPKLAKAIEMAAKAGVPDPEMNSALRTAILNAKAENMPKTNIEAAIKRASGKDSANYTDVNFEGKGPHGSLIFVETATDNNTRTVANVKMYFNKNGGSMAPTGSLEFMFDRKALFEFNKTEDMDIEELELELIDAGLEEIEEEDGIVLVTADYTDFGTLNTAFEEMGIELTKAKLERISNNPQTFTEEQEEEIGKLLEKLEDDDDVQAVYTNMA</sequence>
<dbReference type="Gene3D" id="3.30.70.980">
    <property type="match status" value="2"/>
</dbReference>
<dbReference type="NCBIfam" id="NF009044">
    <property type="entry name" value="PRK12378.1"/>
    <property type="match status" value="1"/>
</dbReference>
<dbReference type="Pfam" id="PF01709">
    <property type="entry name" value="Transcrip_reg"/>
    <property type="match status" value="1"/>
</dbReference>
<dbReference type="PANTHER" id="PTHR12532:SF6">
    <property type="entry name" value="TRANSCRIPTIONAL REGULATORY PROTEIN YEBC-RELATED"/>
    <property type="match status" value="1"/>
</dbReference>
<evidence type="ECO:0000259" key="8">
    <source>
        <dbReference type="Pfam" id="PF20772"/>
    </source>
</evidence>
<evidence type="ECO:0000256" key="2">
    <source>
        <dbReference type="ARBA" id="ARBA00022490"/>
    </source>
</evidence>
<comment type="similarity">
    <text evidence="1 6">Belongs to the TACO1 family.</text>
</comment>